<organism evidence="4 5">
    <name type="scientific">Physocladia obscura</name>
    <dbReference type="NCBI Taxonomy" id="109957"/>
    <lineage>
        <taxon>Eukaryota</taxon>
        <taxon>Fungi</taxon>
        <taxon>Fungi incertae sedis</taxon>
        <taxon>Chytridiomycota</taxon>
        <taxon>Chytridiomycota incertae sedis</taxon>
        <taxon>Chytridiomycetes</taxon>
        <taxon>Chytridiales</taxon>
        <taxon>Chytriomycetaceae</taxon>
        <taxon>Physocladia</taxon>
    </lineage>
</organism>
<gene>
    <name evidence="4" type="ORF">HK100_000216</name>
</gene>
<dbReference type="FunFam" id="3.40.50.1820:FF:000039">
    <property type="entry name" value="Esterase ybfF"/>
    <property type="match status" value="1"/>
</dbReference>
<comment type="similarity">
    <text evidence="1">Belongs to the AB hydrolase superfamily.</text>
</comment>
<dbReference type="PANTHER" id="PTHR46118">
    <property type="entry name" value="PROTEIN ABHD11"/>
    <property type="match status" value="1"/>
</dbReference>
<dbReference type="Pfam" id="PF00561">
    <property type="entry name" value="Abhydrolase_1"/>
    <property type="match status" value="1"/>
</dbReference>
<accession>A0AAD5XFC9</accession>
<evidence type="ECO:0000313" key="4">
    <source>
        <dbReference type="EMBL" id="KAJ3119634.1"/>
    </source>
</evidence>
<keyword evidence="2" id="KW-0378">Hydrolase</keyword>
<evidence type="ECO:0000256" key="1">
    <source>
        <dbReference type="ARBA" id="ARBA00008645"/>
    </source>
</evidence>
<dbReference type="PANTHER" id="PTHR46118:SF4">
    <property type="entry name" value="PROTEIN ABHD11"/>
    <property type="match status" value="1"/>
</dbReference>
<dbReference type="PRINTS" id="PR00412">
    <property type="entry name" value="EPOXHYDRLASE"/>
</dbReference>
<dbReference type="GO" id="GO:0052689">
    <property type="term" value="F:carboxylic ester hydrolase activity"/>
    <property type="evidence" value="ECO:0007669"/>
    <property type="project" value="TreeGrafter"/>
</dbReference>
<dbReference type="InterPro" id="IPR000073">
    <property type="entry name" value="AB_hydrolase_1"/>
</dbReference>
<keyword evidence="5" id="KW-1185">Reference proteome</keyword>
<evidence type="ECO:0000256" key="2">
    <source>
        <dbReference type="ARBA" id="ARBA00022801"/>
    </source>
</evidence>
<dbReference type="Gene3D" id="3.40.50.1820">
    <property type="entry name" value="alpha/beta hydrolase"/>
    <property type="match status" value="1"/>
</dbReference>
<dbReference type="EMBL" id="JADGJH010001038">
    <property type="protein sequence ID" value="KAJ3119634.1"/>
    <property type="molecule type" value="Genomic_DNA"/>
</dbReference>
<comment type="caution">
    <text evidence="4">The sequence shown here is derived from an EMBL/GenBank/DDBJ whole genome shotgun (WGS) entry which is preliminary data.</text>
</comment>
<evidence type="ECO:0000259" key="3">
    <source>
        <dbReference type="Pfam" id="PF00561"/>
    </source>
</evidence>
<reference evidence="4" key="1">
    <citation type="submission" date="2020-05" db="EMBL/GenBank/DDBJ databases">
        <title>Phylogenomic resolution of chytrid fungi.</title>
        <authorList>
            <person name="Stajich J.E."/>
            <person name="Amses K."/>
            <person name="Simmons R."/>
            <person name="Seto K."/>
            <person name="Myers J."/>
            <person name="Bonds A."/>
            <person name="Quandt C.A."/>
            <person name="Barry K."/>
            <person name="Liu P."/>
            <person name="Grigoriev I."/>
            <person name="Longcore J.E."/>
            <person name="James T.Y."/>
        </authorList>
    </citation>
    <scope>NUCLEOTIDE SEQUENCE</scope>
    <source>
        <strain evidence="4">JEL0513</strain>
    </source>
</reference>
<sequence>MDIELKTLSAKLGTGMVPTVQLAHEIHGALTSKSPVVVMHGLFGSKQNWRALGKQLAHRTARQVVAVDLRNHGDSLHAEPHNYRAMAADVRALCDTLYPVVSPVILGHSMGGKTAMLLALESPSRFSALVSVDIAPRNLNLTSLFGSYIDSMRSVIDAKVSSHKEADAILAKSIPELSIRQFLLTNLKFSPSASASSPSLAFRVNLNVLYDALKSNPNGNIGIAGFPETEGSYNGPALFIRGLKSGYVPDSSIPRIKQLFPAAQIVGIEGAGHWVHSEKPVEFVKALEDFLKDVD</sequence>
<dbReference type="InterPro" id="IPR000639">
    <property type="entry name" value="Epox_hydrolase-like"/>
</dbReference>
<dbReference type="InterPro" id="IPR029058">
    <property type="entry name" value="AB_hydrolase_fold"/>
</dbReference>
<protein>
    <recommendedName>
        <fullName evidence="3">AB hydrolase-1 domain-containing protein</fullName>
    </recommendedName>
</protein>
<dbReference type="GO" id="GO:0005739">
    <property type="term" value="C:mitochondrion"/>
    <property type="evidence" value="ECO:0007669"/>
    <property type="project" value="TreeGrafter"/>
</dbReference>
<feature type="domain" description="AB hydrolase-1" evidence="3">
    <location>
        <begin position="35"/>
        <end position="280"/>
    </location>
</feature>
<proteinExistence type="inferred from homology"/>
<dbReference type="AlphaFoldDB" id="A0AAD5XFC9"/>
<dbReference type="Proteomes" id="UP001211907">
    <property type="component" value="Unassembled WGS sequence"/>
</dbReference>
<name>A0AAD5XFC9_9FUNG</name>
<dbReference type="SUPFAM" id="SSF53474">
    <property type="entry name" value="alpha/beta-Hydrolases"/>
    <property type="match status" value="1"/>
</dbReference>
<evidence type="ECO:0000313" key="5">
    <source>
        <dbReference type="Proteomes" id="UP001211907"/>
    </source>
</evidence>